<keyword evidence="2" id="KW-1185">Reference proteome</keyword>
<evidence type="ECO:0000313" key="2">
    <source>
        <dbReference type="Proteomes" id="UP000299102"/>
    </source>
</evidence>
<sequence length="137" mass="15466">MSIPHALAPVRLGSVGLKPTKKVPLKVKSVGRVKRSRATSRTTMIASSSAAGRTAVFYGRLLKVSSRRETVTGRCPGKPEEPGFVRNILRVVDVVKTFNYCCKSVRWIIQYVPWPTDKIRGRRRFVVDRRVKERIGM</sequence>
<organism evidence="1 2">
    <name type="scientific">Eumeta variegata</name>
    <name type="common">Bagworm moth</name>
    <name type="synonym">Eumeta japonica</name>
    <dbReference type="NCBI Taxonomy" id="151549"/>
    <lineage>
        <taxon>Eukaryota</taxon>
        <taxon>Metazoa</taxon>
        <taxon>Ecdysozoa</taxon>
        <taxon>Arthropoda</taxon>
        <taxon>Hexapoda</taxon>
        <taxon>Insecta</taxon>
        <taxon>Pterygota</taxon>
        <taxon>Neoptera</taxon>
        <taxon>Endopterygota</taxon>
        <taxon>Lepidoptera</taxon>
        <taxon>Glossata</taxon>
        <taxon>Ditrysia</taxon>
        <taxon>Tineoidea</taxon>
        <taxon>Psychidae</taxon>
        <taxon>Oiketicinae</taxon>
        <taxon>Eumeta</taxon>
    </lineage>
</organism>
<dbReference type="Proteomes" id="UP000299102">
    <property type="component" value="Unassembled WGS sequence"/>
</dbReference>
<comment type="caution">
    <text evidence="1">The sequence shown here is derived from an EMBL/GenBank/DDBJ whole genome shotgun (WGS) entry which is preliminary data.</text>
</comment>
<dbReference type="AlphaFoldDB" id="A0A4C1TVV4"/>
<proteinExistence type="predicted"/>
<gene>
    <name evidence="1" type="ORF">EVAR_12930_1</name>
</gene>
<dbReference type="EMBL" id="BGZK01000093">
    <property type="protein sequence ID" value="GBP18147.1"/>
    <property type="molecule type" value="Genomic_DNA"/>
</dbReference>
<protein>
    <submittedName>
        <fullName evidence="1">Uncharacterized protein</fullName>
    </submittedName>
</protein>
<reference evidence="1 2" key="1">
    <citation type="journal article" date="2019" name="Commun. Biol.">
        <title>The bagworm genome reveals a unique fibroin gene that provides high tensile strength.</title>
        <authorList>
            <person name="Kono N."/>
            <person name="Nakamura H."/>
            <person name="Ohtoshi R."/>
            <person name="Tomita M."/>
            <person name="Numata K."/>
            <person name="Arakawa K."/>
        </authorList>
    </citation>
    <scope>NUCLEOTIDE SEQUENCE [LARGE SCALE GENOMIC DNA]</scope>
</reference>
<evidence type="ECO:0000313" key="1">
    <source>
        <dbReference type="EMBL" id="GBP18147.1"/>
    </source>
</evidence>
<accession>A0A4C1TVV4</accession>
<name>A0A4C1TVV4_EUMVA</name>